<accession>A0A8J5P1U4</accession>
<name>A0A8J5P1U4_FUSOX</name>
<comment type="caution">
    <text evidence="3">The sequence shown here is derived from an EMBL/GenBank/DDBJ whole genome shotgun (WGS) entry which is preliminary data.</text>
</comment>
<dbReference type="EMBL" id="JAELUR010000025">
    <property type="protein sequence ID" value="KAG7410401.1"/>
    <property type="molecule type" value="Genomic_DNA"/>
</dbReference>
<dbReference type="EMBL" id="JAELUR010000051">
    <property type="protein sequence ID" value="KAG7402438.1"/>
    <property type="molecule type" value="Genomic_DNA"/>
</dbReference>
<evidence type="ECO:0000313" key="3">
    <source>
        <dbReference type="EMBL" id="KAG7410415.1"/>
    </source>
</evidence>
<sequence length="77" mass="9154">MAFPNRSIDLTGSAKSIGHVSLLVLEYYEQRSFFNRKRNCGIQGYEHWLQLPTAAVHTCRRDWHLFNRRRRNPQTAH</sequence>
<dbReference type="Proteomes" id="UP000693942">
    <property type="component" value="Unassembled WGS sequence"/>
</dbReference>
<evidence type="ECO:0000313" key="4">
    <source>
        <dbReference type="EMBL" id="KAG7424584.1"/>
    </source>
</evidence>
<protein>
    <submittedName>
        <fullName evidence="3">Uncharacterized protein</fullName>
    </submittedName>
</protein>
<organism evidence="3 5">
    <name type="scientific">Fusarium oxysporum f. sp. raphani</name>
    <dbReference type="NCBI Taxonomy" id="96318"/>
    <lineage>
        <taxon>Eukaryota</taxon>
        <taxon>Fungi</taxon>
        <taxon>Dikarya</taxon>
        <taxon>Ascomycota</taxon>
        <taxon>Pezizomycotina</taxon>
        <taxon>Sordariomycetes</taxon>
        <taxon>Hypocreomycetidae</taxon>
        <taxon>Hypocreales</taxon>
        <taxon>Nectriaceae</taxon>
        <taxon>Fusarium</taxon>
        <taxon>Fusarium oxysporum species complex</taxon>
    </lineage>
</organism>
<evidence type="ECO:0000313" key="1">
    <source>
        <dbReference type="EMBL" id="KAG7402438.1"/>
    </source>
</evidence>
<evidence type="ECO:0000313" key="2">
    <source>
        <dbReference type="EMBL" id="KAG7410401.1"/>
    </source>
</evidence>
<dbReference type="AlphaFoldDB" id="A0A8J5P1U4"/>
<gene>
    <name evidence="4" type="ORF">Forpi1262_v014246</name>
    <name evidence="2" type="ORF">Forpi1262_v017523</name>
    <name evidence="3" type="ORF">Forpi1262_v017650</name>
    <name evidence="1" type="ORF">Forpi1262_v018963</name>
</gene>
<evidence type="ECO:0000313" key="5">
    <source>
        <dbReference type="Proteomes" id="UP000693942"/>
    </source>
</evidence>
<reference evidence="3" key="1">
    <citation type="submission" date="2021-04" db="EMBL/GenBank/DDBJ databases">
        <title>First draft genome resource for Brassicaceae pathogens Fusarium oxysporum f. sp. raphani and Fusarium oxysporum f. sp. rapae.</title>
        <authorList>
            <person name="Asai S."/>
        </authorList>
    </citation>
    <scope>NUCLEOTIDE SEQUENCE</scope>
    <source>
        <strain evidence="3">Tf1262</strain>
    </source>
</reference>
<dbReference type="EMBL" id="JAELUR010000013">
    <property type="protein sequence ID" value="KAG7424584.1"/>
    <property type="molecule type" value="Genomic_DNA"/>
</dbReference>
<proteinExistence type="predicted"/>
<dbReference type="EMBL" id="JAELUR010000025">
    <property type="protein sequence ID" value="KAG7410415.1"/>
    <property type="molecule type" value="Genomic_DNA"/>
</dbReference>